<reference evidence="2" key="2">
    <citation type="submission" date="2020-10" db="UniProtKB">
        <authorList>
            <consortium name="WormBaseParasite"/>
        </authorList>
    </citation>
    <scope>IDENTIFICATION</scope>
</reference>
<protein>
    <submittedName>
        <fullName evidence="2">Signal peptide protein</fullName>
    </submittedName>
</protein>
<sequence length="109" mass="11889">MKIPTTEDSIKRFITSIISATTFLTTWTTSVAQSQPPDIDSHCTITRGVVDVASSSNPNAVMRKASIAAPMKDSLNVVLRNKLRHIIDAEKSAFATQLIGLVYSKLINK</sequence>
<keyword evidence="1" id="KW-1185">Reference proteome</keyword>
<dbReference type="WBParaSite" id="Pan_g19215.t1">
    <property type="protein sequence ID" value="Pan_g19215.t1"/>
    <property type="gene ID" value="Pan_g19215"/>
</dbReference>
<organism evidence="1 2">
    <name type="scientific">Panagrellus redivivus</name>
    <name type="common">Microworm</name>
    <dbReference type="NCBI Taxonomy" id="6233"/>
    <lineage>
        <taxon>Eukaryota</taxon>
        <taxon>Metazoa</taxon>
        <taxon>Ecdysozoa</taxon>
        <taxon>Nematoda</taxon>
        <taxon>Chromadorea</taxon>
        <taxon>Rhabditida</taxon>
        <taxon>Tylenchina</taxon>
        <taxon>Panagrolaimomorpha</taxon>
        <taxon>Panagrolaimoidea</taxon>
        <taxon>Panagrolaimidae</taxon>
        <taxon>Panagrellus</taxon>
    </lineage>
</organism>
<evidence type="ECO:0000313" key="1">
    <source>
        <dbReference type="Proteomes" id="UP000492821"/>
    </source>
</evidence>
<accession>A0A7E4VC62</accession>
<reference evidence="1" key="1">
    <citation type="journal article" date="2013" name="Genetics">
        <title>The draft genome and transcriptome of Panagrellus redivivus are shaped by the harsh demands of a free-living lifestyle.</title>
        <authorList>
            <person name="Srinivasan J."/>
            <person name="Dillman A.R."/>
            <person name="Macchietto M.G."/>
            <person name="Heikkinen L."/>
            <person name="Lakso M."/>
            <person name="Fracchia K.M."/>
            <person name="Antoshechkin I."/>
            <person name="Mortazavi A."/>
            <person name="Wong G."/>
            <person name="Sternberg P.W."/>
        </authorList>
    </citation>
    <scope>NUCLEOTIDE SEQUENCE [LARGE SCALE GENOMIC DNA]</scope>
    <source>
        <strain evidence="1">MT8872</strain>
    </source>
</reference>
<name>A0A7E4VC62_PANRE</name>
<proteinExistence type="predicted"/>
<dbReference type="AlphaFoldDB" id="A0A7E4VC62"/>
<evidence type="ECO:0000313" key="2">
    <source>
        <dbReference type="WBParaSite" id="Pan_g19215.t1"/>
    </source>
</evidence>
<dbReference type="Proteomes" id="UP000492821">
    <property type="component" value="Unassembled WGS sequence"/>
</dbReference>